<dbReference type="AlphaFoldDB" id="C4J5R7"/>
<protein>
    <submittedName>
        <fullName evidence="2">Uncharacterized protein</fullName>
    </submittedName>
</protein>
<evidence type="ECO:0000256" key="1">
    <source>
        <dbReference type="SAM" id="Phobius"/>
    </source>
</evidence>
<feature type="transmembrane region" description="Helical" evidence="1">
    <location>
        <begin position="94"/>
        <end position="113"/>
    </location>
</feature>
<sequence length="119" mass="12967">MTPTALRARAFVRNRVLSSPRCACACSLVSSPVGFSVPNKLGEDRTYYLALSYRVSSSRSSFLAALAVNCPANSNNSFASVCVWSPNSSFRCQIEILVCLIVFVLLASVVHPHPFLSFF</sequence>
<evidence type="ECO:0000313" key="2">
    <source>
        <dbReference type="EMBL" id="ACR36517.1"/>
    </source>
</evidence>
<keyword evidence="1" id="KW-0812">Transmembrane</keyword>
<proteinExistence type="evidence at transcript level"/>
<name>C4J5R7_MAIZE</name>
<keyword evidence="1" id="KW-0472">Membrane</keyword>
<dbReference type="EMBL" id="BT086164">
    <property type="protein sequence ID" value="ACR36517.1"/>
    <property type="molecule type" value="mRNA"/>
</dbReference>
<reference evidence="2" key="1">
    <citation type="journal article" date="2009" name="PLoS Genet.">
        <title>Sequencing, mapping, and analysis of 27,455 maize full-length cDNAs.</title>
        <authorList>
            <person name="Soderlund C."/>
            <person name="Descour A."/>
            <person name="Kudrna D."/>
            <person name="Bomhoff M."/>
            <person name="Boyd L."/>
            <person name="Currie J."/>
            <person name="Angelova A."/>
            <person name="Collura K."/>
            <person name="Wissotski M."/>
            <person name="Ashley E."/>
            <person name="Morrow D."/>
            <person name="Fernandes J."/>
            <person name="Walbot V."/>
            <person name="Yu Y."/>
        </authorList>
    </citation>
    <scope>NUCLEOTIDE SEQUENCE</scope>
    <source>
        <strain evidence="2">B73</strain>
    </source>
</reference>
<accession>C4J5R7</accession>
<keyword evidence="1" id="KW-1133">Transmembrane helix</keyword>
<organism evidence="2">
    <name type="scientific">Zea mays</name>
    <name type="common">Maize</name>
    <dbReference type="NCBI Taxonomy" id="4577"/>
    <lineage>
        <taxon>Eukaryota</taxon>
        <taxon>Viridiplantae</taxon>
        <taxon>Streptophyta</taxon>
        <taxon>Embryophyta</taxon>
        <taxon>Tracheophyta</taxon>
        <taxon>Spermatophyta</taxon>
        <taxon>Magnoliopsida</taxon>
        <taxon>Liliopsida</taxon>
        <taxon>Poales</taxon>
        <taxon>Poaceae</taxon>
        <taxon>PACMAD clade</taxon>
        <taxon>Panicoideae</taxon>
        <taxon>Andropogonodae</taxon>
        <taxon>Andropogoneae</taxon>
        <taxon>Tripsacinae</taxon>
        <taxon>Zea</taxon>
    </lineage>
</organism>